<protein>
    <submittedName>
        <fullName evidence="7">Uncharacterized integral membrane protein</fullName>
    </submittedName>
</protein>
<dbReference type="OrthoDB" id="7066519at2"/>
<evidence type="ECO:0000256" key="3">
    <source>
        <dbReference type="ARBA" id="ARBA00022989"/>
    </source>
</evidence>
<evidence type="ECO:0000256" key="5">
    <source>
        <dbReference type="SAM" id="Phobius"/>
    </source>
</evidence>
<feature type="transmembrane region" description="Helical" evidence="5">
    <location>
        <begin position="42"/>
        <end position="65"/>
    </location>
</feature>
<evidence type="ECO:0000259" key="6">
    <source>
        <dbReference type="Pfam" id="PF06305"/>
    </source>
</evidence>
<keyword evidence="2 5" id="KW-0812">Transmembrane</keyword>
<dbReference type="AlphaFoldDB" id="A0A1H7Q859"/>
<evidence type="ECO:0000313" key="8">
    <source>
        <dbReference type="Proteomes" id="UP000198620"/>
    </source>
</evidence>
<keyword evidence="3 5" id="KW-1133">Transmembrane helix</keyword>
<dbReference type="STRING" id="1233.SAMN05216387_11112"/>
<name>A0A1H7Q859_9PROT</name>
<evidence type="ECO:0000313" key="7">
    <source>
        <dbReference type="EMBL" id="SEL43675.1"/>
    </source>
</evidence>
<keyword evidence="1" id="KW-1003">Cell membrane</keyword>
<dbReference type="GO" id="GO:0005886">
    <property type="term" value="C:plasma membrane"/>
    <property type="evidence" value="ECO:0007669"/>
    <property type="project" value="InterPro"/>
</dbReference>
<keyword evidence="4 5" id="KW-0472">Membrane</keyword>
<proteinExistence type="predicted"/>
<dbReference type="Pfam" id="PF06305">
    <property type="entry name" value="LapA_dom"/>
    <property type="match status" value="1"/>
</dbReference>
<evidence type="ECO:0000256" key="1">
    <source>
        <dbReference type="ARBA" id="ARBA00022475"/>
    </source>
</evidence>
<reference evidence="7 8" key="1">
    <citation type="submission" date="2016-10" db="EMBL/GenBank/DDBJ databases">
        <authorList>
            <person name="de Groot N.N."/>
        </authorList>
    </citation>
    <scope>NUCLEOTIDE SEQUENCE [LARGE SCALE GENOMIC DNA]</scope>
    <source>
        <strain evidence="7 8">Nv1</strain>
    </source>
</reference>
<gene>
    <name evidence="7" type="ORF">SAMN05216387_11112</name>
</gene>
<keyword evidence="8" id="KW-1185">Reference proteome</keyword>
<dbReference type="InterPro" id="IPR010445">
    <property type="entry name" value="LapA_dom"/>
</dbReference>
<sequence length="82" mass="9784">MRYPIWFLRIVVFLLLFGFTVRNTETVTLRYYFGYEWQAPLVLIILLFFALGIAIGAASCLGKLFRQRREIASYRKKYHIDD</sequence>
<evidence type="ECO:0000256" key="4">
    <source>
        <dbReference type="ARBA" id="ARBA00023136"/>
    </source>
</evidence>
<organism evidence="7 8">
    <name type="scientific">Nitrosovibrio tenuis</name>
    <dbReference type="NCBI Taxonomy" id="1233"/>
    <lineage>
        <taxon>Bacteria</taxon>
        <taxon>Pseudomonadati</taxon>
        <taxon>Pseudomonadota</taxon>
        <taxon>Betaproteobacteria</taxon>
        <taxon>Nitrosomonadales</taxon>
        <taxon>Nitrosomonadaceae</taxon>
        <taxon>Nitrosovibrio</taxon>
    </lineage>
</organism>
<evidence type="ECO:0000256" key="2">
    <source>
        <dbReference type="ARBA" id="ARBA00022692"/>
    </source>
</evidence>
<feature type="domain" description="Lipopolysaccharide assembly protein A" evidence="6">
    <location>
        <begin position="22"/>
        <end position="77"/>
    </location>
</feature>
<dbReference type="Proteomes" id="UP000198620">
    <property type="component" value="Unassembled WGS sequence"/>
</dbReference>
<dbReference type="EMBL" id="FOBH01000011">
    <property type="protein sequence ID" value="SEL43675.1"/>
    <property type="molecule type" value="Genomic_DNA"/>
</dbReference>
<accession>A0A1H7Q859</accession>